<dbReference type="PANTHER" id="PTHR30386:SF18">
    <property type="entry name" value="INNER MEMBRANE PROTEIN YIAV-RELATED"/>
    <property type="match status" value="1"/>
</dbReference>
<dbReference type="AlphaFoldDB" id="B8IX20"/>
<gene>
    <name evidence="1" type="ordered locus">Mnod_8072</name>
</gene>
<dbReference type="PANTHER" id="PTHR30386">
    <property type="entry name" value="MEMBRANE FUSION SUBUNIT OF EMRAB-TOLC MULTIDRUG EFFLUX PUMP"/>
    <property type="match status" value="1"/>
</dbReference>
<accession>B8IX20</accession>
<evidence type="ECO:0000313" key="1">
    <source>
        <dbReference type="EMBL" id="ACL63061.1"/>
    </source>
</evidence>
<evidence type="ECO:0000313" key="2">
    <source>
        <dbReference type="Proteomes" id="UP000008207"/>
    </source>
</evidence>
<dbReference type="HOGENOM" id="CLU_1353338_0_0_5"/>
<organism evidence="1 2">
    <name type="scientific">Methylobacterium nodulans (strain LMG 21967 / CNCM I-2342 / ORS 2060)</name>
    <dbReference type="NCBI Taxonomy" id="460265"/>
    <lineage>
        <taxon>Bacteria</taxon>
        <taxon>Pseudomonadati</taxon>
        <taxon>Pseudomonadota</taxon>
        <taxon>Alphaproteobacteria</taxon>
        <taxon>Hyphomicrobiales</taxon>
        <taxon>Methylobacteriaceae</taxon>
        <taxon>Methylobacterium</taxon>
    </lineage>
</organism>
<name>B8IX20_METNO</name>
<keyword evidence="1" id="KW-0614">Plasmid</keyword>
<geneLocation type="plasmid" evidence="1 2">
    <name>pMNOD02</name>
</geneLocation>
<dbReference type="EMBL" id="CP001351">
    <property type="protein sequence ID" value="ACL63061.1"/>
    <property type="molecule type" value="Genomic_DNA"/>
</dbReference>
<keyword evidence="2" id="KW-1185">Reference proteome</keyword>
<dbReference type="Gene3D" id="2.40.30.170">
    <property type="match status" value="1"/>
</dbReference>
<proteinExistence type="predicted"/>
<dbReference type="KEGG" id="mno:Mnod_8072"/>
<dbReference type="InterPro" id="IPR050739">
    <property type="entry name" value="MFP"/>
</dbReference>
<reference evidence="2" key="1">
    <citation type="submission" date="2009-01" db="EMBL/GenBank/DDBJ databases">
        <title>Complete sequence of plasmid 2 of Methylobacterium nodulans ORS 2060.</title>
        <authorList>
            <consortium name="US DOE Joint Genome Institute"/>
            <person name="Lucas S."/>
            <person name="Copeland A."/>
            <person name="Lapidus A."/>
            <person name="Glavina del Rio T."/>
            <person name="Dalin E."/>
            <person name="Tice H."/>
            <person name="Bruce D."/>
            <person name="Goodwin L."/>
            <person name="Pitluck S."/>
            <person name="Sims D."/>
            <person name="Brettin T."/>
            <person name="Detter J.C."/>
            <person name="Han C."/>
            <person name="Larimer F."/>
            <person name="Land M."/>
            <person name="Hauser L."/>
            <person name="Kyrpides N."/>
            <person name="Ivanova N."/>
            <person name="Marx C.J."/>
            <person name="Richardson P."/>
        </authorList>
    </citation>
    <scope>NUCLEOTIDE SEQUENCE [LARGE SCALE GENOMIC DNA]</scope>
    <source>
        <strain evidence="2">LMG 21967 / CNCM I-2342 / ORS 2060</strain>
        <plasmid evidence="2">Plasmid pMNOD02</plasmid>
    </source>
</reference>
<protein>
    <submittedName>
        <fullName evidence="1">Fusaric acid resistance protein FusE</fullName>
    </submittedName>
</protein>
<sequence length="202" mass="21311">MASQPEPVMLPEARQAGVKALLDSQIGGENATVAQLRAQLGDAEWELARTSIRAPADRYVTLSALAVGDRVTPMRSMMSFLIADDIVLLGVFQQNGLKTVIPGAKVRLVLANDPGRIHDAKVLRVGRGVGQGQLSATGTLARIGAVGLTAEFPVEIELPRDLDRNLLRPGMSGAATAFSPDAGPIGVIASILLWVSAYMAYL</sequence>
<dbReference type="Proteomes" id="UP000008207">
    <property type="component" value="Plasmid pMNOD02"/>
</dbReference>